<evidence type="ECO:0000313" key="1">
    <source>
        <dbReference type="EMBL" id="OAX34747.1"/>
    </source>
</evidence>
<accession>A0A1B7MQ89</accession>
<dbReference type="STRING" id="1314800.A0A1B7MQ89"/>
<dbReference type="EMBL" id="KV448572">
    <property type="protein sequence ID" value="OAX34747.1"/>
    <property type="molecule type" value="Genomic_DNA"/>
</dbReference>
<dbReference type="InterPro" id="IPR038737">
    <property type="entry name" value="SF3b_su1-like"/>
</dbReference>
<reference evidence="1 2" key="1">
    <citation type="submission" date="2016-06" db="EMBL/GenBank/DDBJ databases">
        <title>Comparative genomics of the ectomycorrhizal sister species Rhizopogon vinicolor and Rhizopogon vesiculosus (Basidiomycota: Boletales) reveals a divergence of the mating type B locus.</title>
        <authorList>
            <consortium name="DOE Joint Genome Institute"/>
            <person name="Mujic A.B."/>
            <person name="Kuo A."/>
            <person name="Tritt A."/>
            <person name="Lipzen A."/>
            <person name="Chen C."/>
            <person name="Johnson J."/>
            <person name="Sharma A."/>
            <person name="Barry K."/>
            <person name="Grigoriev I.V."/>
            <person name="Spatafora J.W."/>
        </authorList>
    </citation>
    <scope>NUCLEOTIDE SEQUENCE [LARGE SCALE GENOMIC DNA]</scope>
    <source>
        <strain evidence="1 2">AM-OR11-026</strain>
    </source>
</reference>
<organism evidence="1 2">
    <name type="scientific">Rhizopogon vinicolor AM-OR11-026</name>
    <dbReference type="NCBI Taxonomy" id="1314800"/>
    <lineage>
        <taxon>Eukaryota</taxon>
        <taxon>Fungi</taxon>
        <taxon>Dikarya</taxon>
        <taxon>Basidiomycota</taxon>
        <taxon>Agaricomycotina</taxon>
        <taxon>Agaricomycetes</taxon>
        <taxon>Agaricomycetidae</taxon>
        <taxon>Boletales</taxon>
        <taxon>Suillineae</taxon>
        <taxon>Rhizopogonaceae</taxon>
        <taxon>Rhizopogon</taxon>
    </lineage>
</organism>
<dbReference type="OrthoDB" id="438939at2759"/>
<gene>
    <name evidence="1" type="ORF">K503DRAFT_803336</name>
</gene>
<protein>
    <submittedName>
        <fullName evidence="1">Uncharacterized protein</fullName>
    </submittedName>
</protein>
<evidence type="ECO:0000313" key="2">
    <source>
        <dbReference type="Proteomes" id="UP000092154"/>
    </source>
</evidence>
<proteinExistence type="predicted"/>
<name>A0A1B7MQ89_9AGAM</name>
<dbReference type="PANTHER" id="PTHR12097">
    <property type="entry name" value="SPLICING FACTOR 3B, SUBUNIT 1-RELATED"/>
    <property type="match status" value="1"/>
</dbReference>
<dbReference type="GO" id="GO:0003729">
    <property type="term" value="F:mRNA binding"/>
    <property type="evidence" value="ECO:0007669"/>
    <property type="project" value="InterPro"/>
</dbReference>
<keyword evidence="2" id="KW-1185">Reference proteome</keyword>
<dbReference type="AlphaFoldDB" id="A0A1B7MQ89"/>
<dbReference type="GO" id="GO:0000245">
    <property type="term" value="P:spliceosomal complex assembly"/>
    <property type="evidence" value="ECO:0007669"/>
    <property type="project" value="InterPro"/>
</dbReference>
<dbReference type="Proteomes" id="UP000092154">
    <property type="component" value="Unassembled WGS sequence"/>
</dbReference>
<dbReference type="InParanoid" id="A0A1B7MQ89"/>
<sequence length="192" mass="20900">MLGASDNDERLEVRVVDGIIYSSQGQTTEDQVMRSGFGTVIDALGICVKPYLTQIVSSGLWQLNNKRAKSSYLDFNYLVPASYSRFSIKDPPVEELTTLPSFTPPRTLSFVNPTLQEVSSSEAIPTFALTTLPYRLSSNTSLLDSCTPSPLHDLSNLSVPPSMTIELAPKAGAAKIVGRTPNALKDKADPYR</sequence>